<protein>
    <submittedName>
        <fullName evidence="2">Uncharacterized protein</fullName>
    </submittedName>
</protein>
<dbReference type="AlphaFoldDB" id="A0A4Y2AWI2"/>
<feature type="region of interest" description="Disordered" evidence="1">
    <location>
        <begin position="1"/>
        <end position="90"/>
    </location>
</feature>
<reference evidence="2 3" key="1">
    <citation type="journal article" date="2019" name="Sci. Rep.">
        <title>Orb-weaving spider Araneus ventricosus genome elucidates the spidroin gene catalogue.</title>
        <authorList>
            <person name="Kono N."/>
            <person name="Nakamura H."/>
            <person name="Ohtoshi R."/>
            <person name="Moran D.A.P."/>
            <person name="Shinohara A."/>
            <person name="Yoshida Y."/>
            <person name="Fujiwara M."/>
            <person name="Mori M."/>
            <person name="Tomita M."/>
            <person name="Arakawa K."/>
        </authorList>
    </citation>
    <scope>NUCLEOTIDE SEQUENCE [LARGE SCALE GENOMIC DNA]</scope>
</reference>
<feature type="compositionally biased region" description="Basic and acidic residues" evidence="1">
    <location>
        <begin position="79"/>
        <end position="90"/>
    </location>
</feature>
<gene>
    <name evidence="2" type="ORF">AVEN_117178_1</name>
</gene>
<comment type="caution">
    <text evidence="2">The sequence shown here is derived from an EMBL/GenBank/DDBJ whole genome shotgun (WGS) entry which is preliminary data.</text>
</comment>
<name>A0A4Y2AWI2_ARAVE</name>
<keyword evidence="3" id="KW-1185">Reference proteome</keyword>
<feature type="compositionally biased region" description="Basic and acidic residues" evidence="1">
    <location>
        <begin position="1"/>
        <end position="14"/>
    </location>
</feature>
<evidence type="ECO:0000256" key="1">
    <source>
        <dbReference type="SAM" id="MobiDB-lite"/>
    </source>
</evidence>
<organism evidence="2 3">
    <name type="scientific">Araneus ventricosus</name>
    <name type="common">Orbweaver spider</name>
    <name type="synonym">Epeira ventricosa</name>
    <dbReference type="NCBI Taxonomy" id="182803"/>
    <lineage>
        <taxon>Eukaryota</taxon>
        <taxon>Metazoa</taxon>
        <taxon>Ecdysozoa</taxon>
        <taxon>Arthropoda</taxon>
        <taxon>Chelicerata</taxon>
        <taxon>Arachnida</taxon>
        <taxon>Araneae</taxon>
        <taxon>Araneomorphae</taxon>
        <taxon>Entelegynae</taxon>
        <taxon>Araneoidea</taxon>
        <taxon>Araneidae</taxon>
        <taxon>Araneus</taxon>
    </lineage>
</organism>
<proteinExistence type="predicted"/>
<evidence type="ECO:0000313" key="2">
    <source>
        <dbReference type="EMBL" id="GBL84412.1"/>
    </source>
</evidence>
<evidence type="ECO:0000313" key="3">
    <source>
        <dbReference type="Proteomes" id="UP000499080"/>
    </source>
</evidence>
<dbReference type="EMBL" id="BGPR01000037">
    <property type="protein sequence ID" value="GBL84412.1"/>
    <property type="molecule type" value="Genomic_DNA"/>
</dbReference>
<accession>A0A4Y2AWI2</accession>
<sequence>MLYKNNIEREEKYQEITFNESDTDDEDTKDTHEEQESTESGEVIQKISPTKYDMYQQNLGPRCEASGKIKDPPTSAPLDEGRDETRIPRMGEEEYGWVEFCDFESCLKTNFGRSMNALPNFSTEMGGEKTSLRTNGISRLHVNSQL</sequence>
<dbReference type="Proteomes" id="UP000499080">
    <property type="component" value="Unassembled WGS sequence"/>
</dbReference>